<evidence type="ECO:0000259" key="5">
    <source>
        <dbReference type="PROSITE" id="PS51755"/>
    </source>
</evidence>
<dbReference type="RefSeq" id="WP_142933799.1">
    <property type="nucleotide sequence ID" value="NZ_ML660169.1"/>
</dbReference>
<keyword evidence="7" id="KW-1185">Reference proteome</keyword>
<organism evidence="6 7">
    <name type="scientific">Aliikangiella coralliicola</name>
    <dbReference type="NCBI Taxonomy" id="2592383"/>
    <lineage>
        <taxon>Bacteria</taxon>
        <taxon>Pseudomonadati</taxon>
        <taxon>Pseudomonadota</taxon>
        <taxon>Gammaproteobacteria</taxon>
        <taxon>Oceanospirillales</taxon>
        <taxon>Pleioneaceae</taxon>
        <taxon>Aliikangiella</taxon>
    </lineage>
</organism>
<dbReference type="Pfam" id="PF07676">
    <property type="entry name" value="PD40"/>
    <property type="match status" value="2"/>
</dbReference>
<dbReference type="InterPro" id="IPR011659">
    <property type="entry name" value="WD40"/>
</dbReference>
<dbReference type="EMBL" id="VIKS01000013">
    <property type="protein sequence ID" value="TQV85083.1"/>
    <property type="molecule type" value="Genomic_DNA"/>
</dbReference>
<reference evidence="6 7" key="1">
    <citation type="submission" date="2019-07" db="EMBL/GenBank/DDBJ databases">
        <title>Draft genome for Aliikangiella sp. M105.</title>
        <authorList>
            <person name="Wang G."/>
        </authorList>
    </citation>
    <scope>NUCLEOTIDE SEQUENCE [LARGE SCALE GENOMIC DNA]</scope>
    <source>
        <strain evidence="6 7">M105</strain>
    </source>
</reference>
<comment type="caution">
    <text evidence="6">The sequence shown here is derived from an EMBL/GenBank/DDBJ whole genome shotgun (WGS) entry which is preliminary data.</text>
</comment>
<evidence type="ECO:0000256" key="1">
    <source>
        <dbReference type="ARBA" id="ARBA00009820"/>
    </source>
</evidence>
<dbReference type="Proteomes" id="UP000315439">
    <property type="component" value="Unassembled WGS sequence"/>
</dbReference>
<name>A0A545U6Q1_9GAMM</name>
<dbReference type="SUPFAM" id="SSF69304">
    <property type="entry name" value="Tricorn protease N-terminal domain"/>
    <property type="match status" value="1"/>
</dbReference>
<dbReference type="InterPro" id="IPR016032">
    <property type="entry name" value="Sig_transdc_resp-reg_C-effctor"/>
</dbReference>
<dbReference type="GO" id="GO:0003677">
    <property type="term" value="F:DNA binding"/>
    <property type="evidence" value="ECO:0007669"/>
    <property type="project" value="UniProtKB-UniRule"/>
</dbReference>
<dbReference type="Gene3D" id="2.120.10.30">
    <property type="entry name" value="TolB, C-terminal domain"/>
    <property type="match status" value="2"/>
</dbReference>
<evidence type="ECO:0000256" key="3">
    <source>
        <dbReference type="PROSITE-ProRule" id="PRU01091"/>
    </source>
</evidence>
<dbReference type="GO" id="GO:0006355">
    <property type="term" value="P:regulation of DNA-templated transcription"/>
    <property type="evidence" value="ECO:0007669"/>
    <property type="project" value="InterPro"/>
</dbReference>
<dbReference type="GO" id="GO:0000160">
    <property type="term" value="P:phosphorelay signal transduction system"/>
    <property type="evidence" value="ECO:0007669"/>
    <property type="project" value="InterPro"/>
</dbReference>
<keyword evidence="4" id="KW-1133">Transmembrane helix</keyword>
<dbReference type="InterPro" id="IPR011042">
    <property type="entry name" value="6-blade_b-propeller_TolB-like"/>
</dbReference>
<comment type="similarity">
    <text evidence="1">Belongs to the TolB family.</text>
</comment>
<proteinExistence type="inferred from homology"/>
<evidence type="ECO:0000313" key="6">
    <source>
        <dbReference type="EMBL" id="TQV85083.1"/>
    </source>
</evidence>
<feature type="transmembrane region" description="Helical" evidence="4">
    <location>
        <begin position="146"/>
        <end position="165"/>
    </location>
</feature>
<evidence type="ECO:0000256" key="2">
    <source>
        <dbReference type="ARBA" id="ARBA00023125"/>
    </source>
</evidence>
<dbReference type="SUPFAM" id="SSF82171">
    <property type="entry name" value="DPP6 N-terminal domain-like"/>
    <property type="match status" value="1"/>
</dbReference>
<feature type="DNA-binding region" description="OmpR/PhoB-type" evidence="3">
    <location>
        <begin position="3"/>
        <end position="101"/>
    </location>
</feature>
<evidence type="ECO:0000313" key="7">
    <source>
        <dbReference type="Proteomes" id="UP000315439"/>
    </source>
</evidence>
<keyword evidence="4" id="KW-0812">Transmembrane</keyword>
<dbReference type="InterPro" id="IPR001867">
    <property type="entry name" value="OmpR/PhoB-type_DNA-bd"/>
</dbReference>
<dbReference type="SMART" id="SM00862">
    <property type="entry name" value="Trans_reg_C"/>
    <property type="match status" value="1"/>
</dbReference>
<sequence>MKLNKFLLEEHQVDVSRNQITINNKVHSLPPRVIAVLCMLAEKQGEVIHIEDLMQTVWEGRVVSANTLQRCISQLRKALNDDASTQRVIKTHSKKGYSLEIPLTPLKPLESEVNDSQINGSELNKPGLTSSGLINSSQEAREPKTVWLISSAILGCLAIALFFWINLSNESNMGALEVNQGLAPLITVTPITSTDDWESAASFQMQGDYIIFQRHIDDCYSNIWLKDISTSKERKLTVKKGIFGKPSWSPDGRYITFTERNSCRQLQTTDELCWSVNSINIIDALSAPQKPAIKVECRSIPTWQPKWLPDGSISFLTENDGNASIQVYSPKTQSIDTLYRESDNYAYDYDFSVAKESFAVLGLNKNHDHTLSVLDVAGNLLSISRIKLPSDFPTDRPLGVQYHSSGEYLIASGVGFVYRLDFDGEISEINLGGRKNLAELSIHPNGQSFVATEFIADTDTILLSKTLIETNERIMNLDIHRLARSNLSDDQPIFQPGGSLIAFTSNRAGNRQIWLSNGEVRQLTKSTQELQSKTIRWSPDGKNISGVIENKVHIWQLDGTYQIINSKLGIESILQWISFDEMLVTAIVNGQSTLHSLNIKTKTMKNLGLKNIIWANYDDKGLLIYLDRNGKLWRGLEKPKEIARLRNQLEQPSVVLRKGVLYGLNNARQLWSYNIASHSFKILVGLPESTRYLSDYNGEDFLITNMAQLKKDLISIEIKRRKNQLN</sequence>
<dbReference type="Gene3D" id="1.10.10.10">
    <property type="entry name" value="Winged helix-like DNA-binding domain superfamily/Winged helix DNA-binding domain"/>
    <property type="match status" value="1"/>
</dbReference>
<gene>
    <name evidence="6" type="ORF">FLL46_22095</name>
</gene>
<dbReference type="InterPro" id="IPR036388">
    <property type="entry name" value="WH-like_DNA-bd_sf"/>
</dbReference>
<dbReference type="OrthoDB" id="6198530at2"/>
<dbReference type="PANTHER" id="PTHR36842:SF1">
    <property type="entry name" value="PROTEIN TOLB"/>
    <property type="match status" value="1"/>
</dbReference>
<keyword evidence="2 3" id="KW-0238">DNA-binding</keyword>
<accession>A0A545U6Q1</accession>
<keyword evidence="4" id="KW-0472">Membrane</keyword>
<dbReference type="CDD" id="cd00383">
    <property type="entry name" value="trans_reg_C"/>
    <property type="match status" value="1"/>
</dbReference>
<evidence type="ECO:0000256" key="4">
    <source>
        <dbReference type="SAM" id="Phobius"/>
    </source>
</evidence>
<protein>
    <recommendedName>
        <fullName evidence="5">OmpR/PhoB-type domain-containing protein</fullName>
    </recommendedName>
</protein>
<dbReference type="SUPFAM" id="SSF46894">
    <property type="entry name" value="C-terminal effector domain of the bipartite response regulators"/>
    <property type="match status" value="1"/>
</dbReference>
<dbReference type="PANTHER" id="PTHR36842">
    <property type="entry name" value="PROTEIN TOLB HOMOLOG"/>
    <property type="match status" value="1"/>
</dbReference>
<dbReference type="AlphaFoldDB" id="A0A545U6Q1"/>
<dbReference type="Pfam" id="PF00486">
    <property type="entry name" value="Trans_reg_C"/>
    <property type="match status" value="1"/>
</dbReference>
<feature type="domain" description="OmpR/PhoB-type" evidence="5">
    <location>
        <begin position="3"/>
        <end position="101"/>
    </location>
</feature>
<dbReference type="PROSITE" id="PS51755">
    <property type="entry name" value="OMPR_PHOB"/>
    <property type="match status" value="1"/>
</dbReference>